<dbReference type="AlphaFoldDB" id="A0A6C0K7C0"/>
<accession>A0A6C0K7C0</accession>
<dbReference type="EMBL" id="MN740808">
    <property type="protein sequence ID" value="QHU12577.1"/>
    <property type="molecule type" value="Genomic_DNA"/>
</dbReference>
<proteinExistence type="predicted"/>
<sequence length="116" mass="13581">MLYCSLCAVYGHSYKRCSQVPLKKFRESPEIIIEEEPIPIQFPSDSESWVEVTDDHEGLCVRAMLIANNIVPMACQEKGRREGRDIRENRTRLIEFMKQYKKTLIFVKPKYPVKSV</sequence>
<reference evidence="1" key="1">
    <citation type="journal article" date="2020" name="Nature">
        <title>Giant virus diversity and host interactions through global metagenomics.</title>
        <authorList>
            <person name="Schulz F."/>
            <person name="Roux S."/>
            <person name="Paez-Espino D."/>
            <person name="Jungbluth S."/>
            <person name="Walsh D.A."/>
            <person name="Denef V.J."/>
            <person name="McMahon K.D."/>
            <person name="Konstantinidis K.T."/>
            <person name="Eloe-Fadrosh E.A."/>
            <person name="Kyrpides N.C."/>
            <person name="Woyke T."/>
        </authorList>
    </citation>
    <scope>NUCLEOTIDE SEQUENCE</scope>
    <source>
        <strain evidence="1">GVMAG-S-1101172-89</strain>
    </source>
</reference>
<organism evidence="1">
    <name type="scientific">viral metagenome</name>
    <dbReference type="NCBI Taxonomy" id="1070528"/>
    <lineage>
        <taxon>unclassified sequences</taxon>
        <taxon>metagenomes</taxon>
        <taxon>organismal metagenomes</taxon>
    </lineage>
</organism>
<protein>
    <submittedName>
        <fullName evidence="1">Uncharacterized protein</fullName>
    </submittedName>
</protein>
<name>A0A6C0K7C0_9ZZZZ</name>
<evidence type="ECO:0000313" key="1">
    <source>
        <dbReference type="EMBL" id="QHU12577.1"/>
    </source>
</evidence>